<sequence length="136" mass="14990">MPNISRLRHNEEAALAEVIAAQRRLARRSPGVTLDTLRQAKARLDAIQEDLVLAGELPGLFLRRYFYLIDRATVERSPAGVCVAFPVIPAVADFRDGPLDDRFLFDVERSLDAVCAAGGAERLKTMQAAEPAEDRS</sequence>
<geneLocation type="plasmid" evidence="2">
    <name>iv</name>
</geneLocation>
<organism evidence="1 2">
    <name type="scientific">Burkholderia stabilis</name>
    <dbReference type="NCBI Taxonomy" id="95485"/>
    <lineage>
        <taxon>Bacteria</taxon>
        <taxon>Pseudomonadati</taxon>
        <taxon>Pseudomonadota</taxon>
        <taxon>Betaproteobacteria</taxon>
        <taxon>Burkholderiales</taxon>
        <taxon>Burkholderiaceae</taxon>
        <taxon>Burkholderia</taxon>
        <taxon>Burkholderia cepacia complex</taxon>
    </lineage>
</organism>
<proteinExistence type="predicted"/>
<name>A0AAJ5T9B6_9BURK</name>
<dbReference type="Proteomes" id="UP000268684">
    <property type="component" value="Plasmid IV"/>
</dbReference>
<protein>
    <submittedName>
        <fullName evidence="1">Uncharacterized protein</fullName>
    </submittedName>
</protein>
<dbReference type="EMBL" id="LR025745">
    <property type="protein sequence ID" value="VBB17464.1"/>
    <property type="molecule type" value="Genomic_DNA"/>
</dbReference>
<keyword evidence="2" id="KW-1185">Reference proteome</keyword>
<gene>
    <name evidence="1" type="ORF">BSTAB16_7683</name>
</gene>
<evidence type="ECO:0000313" key="2">
    <source>
        <dbReference type="Proteomes" id="UP000268684"/>
    </source>
</evidence>
<reference evidence="1 2" key="1">
    <citation type="submission" date="2017-11" db="EMBL/GenBank/DDBJ databases">
        <authorList>
            <person name="Seth-Smith MB H."/>
        </authorList>
    </citation>
    <scope>NUCLEOTIDE SEQUENCE [LARGE SCALE GENOMIC DNA]</scope>
    <source>
        <strain evidence="1">E</strain>
        <plasmid evidence="2">iv</plasmid>
    </source>
</reference>
<evidence type="ECO:0000313" key="1">
    <source>
        <dbReference type="EMBL" id="VBB17464.1"/>
    </source>
</evidence>
<accession>A0AAJ5T9B6</accession>
<dbReference type="GeneID" id="39468103"/>
<dbReference type="RefSeq" id="WP_137910203.1">
    <property type="nucleotide sequence ID" value="NZ_LR025745.1"/>
</dbReference>
<keyword evidence="1" id="KW-0614">Plasmid</keyword>
<dbReference type="AlphaFoldDB" id="A0AAJ5T9B6"/>